<accession>A0A1H6Y9A7</accession>
<sequence>MDRFNLTRVRLKLQSMAAEHGVVNMLQPHESSSETTVFWDALIESNASTSREFV</sequence>
<dbReference type="AlphaFoldDB" id="A0A1H6Y9A7"/>
<evidence type="ECO:0000313" key="1">
    <source>
        <dbReference type="EMBL" id="SEJ33710.1"/>
    </source>
</evidence>
<keyword evidence="2" id="KW-1185">Reference proteome</keyword>
<evidence type="ECO:0000313" key="2">
    <source>
        <dbReference type="Proteomes" id="UP000198888"/>
    </source>
</evidence>
<gene>
    <name evidence="1" type="ORF">SAMN05444271_1509</name>
</gene>
<organism evidence="1 2">
    <name type="scientific">Halohasta litchfieldiae</name>
    <dbReference type="NCBI Taxonomy" id="1073996"/>
    <lineage>
        <taxon>Archaea</taxon>
        <taxon>Methanobacteriati</taxon>
        <taxon>Methanobacteriota</taxon>
        <taxon>Stenosarchaea group</taxon>
        <taxon>Halobacteria</taxon>
        <taxon>Halobacteriales</taxon>
        <taxon>Haloferacaceae</taxon>
        <taxon>Halohasta</taxon>
    </lineage>
</organism>
<name>A0A1H6Y9A7_9EURY</name>
<protein>
    <submittedName>
        <fullName evidence="1">Uncharacterized protein</fullName>
    </submittedName>
</protein>
<reference evidence="1 2" key="1">
    <citation type="submission" date="2016-10" db="EMBL/GenBank/DDBJ databases">
        <authorList>
            <person name="de Groot N.N."/>
        </authorList>
    </citation>
    <scope>NUCLEOTIDE SEQUENCE [LARGE SCALE GENOMIC DNA]</scope>
    <source>
        <strain evidence="1 2">DSM 22187</strain>
    </source>
</reference>
<dbReference type="Proteomes" id="UP000198888">
    <property type="component" value="Unassembled WGS sequence"/>
</dbReference>
<proteinExistence type="predicted"/>
<dbReference type="EMBL" id="FNYR01000050">
    <property type="protein sequence ID" value="SEJ33710.1"/>
    <property type="molecule type" value="Genomic_DNA"/>
</dbReference>